<protein>
    <recommendedName>
        <fullName evidence="2">GED domain-containing protein</fullName>
    </recommendedName>
</protein>
<gene>
    <name evidence="3" type="ORF">Egran_06422</name>
</gene>
<evidence type="ECO:0000259" key="2">
    <source>
        <dbReference type="PROSITE" id="PS51388"/>
    </source>
</evidence>
<sequence>MYSLDDSRTQRLVGESEESAAERARSAEKLRVLEDGLRGLKRLDKHRTKPVLVALDQPSPVEVESEAGEEEAECPPLADEFPPSEYDNTGDPWETWGNSKKSRNVKRRPFHRN</sequence>
<feature type="compositionally biased region" description="Basic residues" evidence="1">
    <location>
        <begin position="100"/>
        <end position="113"/>
    </location>
</feature>
<reference evidence="3 4" key="1">
    <citation type="journal article" date="2015" name="Environ. Microbiol.">
        <title>Metagenome sequence of Elaphomyces granulatus from sporocarp tissue reveals Ascomycota ectomycorrhizal fingerprints of genome expansion and a Proteobacteria-rich microbiome.</title>
        <authorList>
            <person name="Quandt C.A."/>
            <person name="Kohler A."/>
            <person name="Hesse C.N."/>
            <person name="Sharpton T.J."/>
            <person name="Martin F."/>
            <person name="Spatafora J.W."/>
        </authorList>
    </citation>
    <scope>NUCLEOTIDE SEQUENCE [LARGE SCALE GENOMIC DNA]</scope>
    <source>
        <strain evidence="3 4">OSC145934</strain>
    </source>
</reference>
<dbReference type="AlphaFoldDB" id="A0A232LNR8"/>
<evidence type="ECO:0000256" key="1">
    <source>
        <dbReference type="SAM" id="MobiDB-lite"/>
    </source>
</evidence>
<evidence type="ECO:0000313" key="4">
    <source>
        <dbReference type="Proteomes" id="UP000243515"/>
    </source>
</evidence>
<feature type="region of interest" description="Disordered" evidence="1">
    <location>
        <begin position="55"/>
        <end position="113"/>
    </location>
</feature>
<accession>A0A232LNR8</accession>
<dbReference type="PROSITE" id="PS51388">
    <property type="entry name" value="GED"/>
    <property type="match status" value="1"/>
</dbReference>
<dbReference type="Proteomes" id="UP000243515">
    <property type="component" value="Unassembled WGS sequence"/>
</dbReference>
<dbReference type="InterPro" id="IPR020850">
    <property type="entry name" value="GED_dom"/>
</dbReference>
<feature type="compositionally biased region" description="Acidic residues" evidence="1">
    <location>
        <begin position="63"/>
        <end position="73"/>
    </location>
</feature>
<name>A0A232LNR8_9EURO</name>
<feature type="region of interest" description="Disordered" evidence="1">
    <location>
        <begin position="1"/>
        <end position="26"/>
    </location>
</feature>
<feature type="domain" description="GED" evidence="2">
    <location>
        <begin position="1"/>
        <end position="48"/>
    </location>
</feature>
<dbReference type="EMBL" id="NPHW01006433">
    <property type="protein sequence ID" value="OXV05810.1"/>
    <property type="molecule type" value="Genomic_DNA"/>
</dbReference>
<proteinExistence type="predicted"/>
<keyword evidence="4" id="KW-1185">Reference proteome</keyword>
<evidence type="ECO:0000313" key="3">
    <source>
        <dbReference type="EMBL" id="OXV05810.1"/>
    </source>
</evidence>
<comment type="caution">
    <text evidence="3">The sequence shown here is derived from an EMBL/GenBank/DDBJ whole genome shotgun (WGS) entry which is preliminary data.</text>
</comment>
<organism evidence="3 4">
    <name type="scientific">Elaphomyces granulatus</name>
    <dbReference type="NCBI Taxonomy" id="519963"/>
    <lineage>
        <taxon>Eukaryota</taxon>
        <taxon>Fungi</taxon>
        <taxon>Dikarya</taxon>
        <taxon>Ascomycota</taxon>
        <taxon>Pezizomycotina</taxon>
        <taxon>Eurotiomycetes</taxon>
        <taxon>Eurotiomycetidae</taxon>
        <taxon>Eurotiales</taxon>
        <taxon>Elaphomycetaceae</taxon>
        <taxon>Elaphomyces</taxon>
    </lineage>
</organism>